<feature type="domain" description="Transposase InsH N-terminal" evidence="1">
    <location>
        <begin position="35"/>
        <end position="112"/>
    </location>
</feature>
<dbReference type="PANTHER" id="PTHR35604:SF2">
    <property type="entry name" value="TRANSPOSASE INSH FOR INSERTION SEQUENCE ELEMENT IS5A-RELATED"/>
    <property type="match status" value="1"/>
</dbReference>
<name>A0ABS4N907_9ACTN</name>
<dbReference type="Proteomes" id="UP000756710">
    <property type="component" value="Unassembled WGS sequence"/>
</dbReference>
<evidence type="ECO:0000313" key="2">
    <source>
        <dbReference type="EMBL" id="MBP2068516.1"/>
    </source>
</evidence>
<evidence type="ECO:0000313" key="3">
    <source>
        <dbReference type="Proteomes" id="UP000756710"/>
    </source>
</evidence>
<dbReference type="EMBL" id="JAGGLR010000043">
    <property type="protein sequence ID" value="MBP2068516.1"/>
    <property type="molecule type" value="Genomic_DNA"/>
</dbReference>
<reference evidence="2 3" key="1">
    <citation type="submission" date="2021-03" db="EMBL/GenBank/DDBJ databases">
        <title>Genomic Encyclopedia of Type Strains, Phase IV (KMG-IV): sequencing the most valuable type-strain genomes for metagenomic binning, comparative biology and taxonomic classification.</title>
        <authorList>
            <person name="Goeker M."/>
        </authorList>
    </citation>
    <scope>NUCLEOTIDE SEQUENCE [LARGE SCALE GENOMIC DNA]</scope>
    <source>
        <strain evidence="2 3">DSM 41954</strain>
    </source>
</reference>
<gene>
    <name evidence="2" type="ORF">J2Z30_009597</name>
</gene>
<accession>A0ABS4N907</accession>
<sequence>MAMGSGAGRVVPPLTVRMARASNPGGTAAMWVRDRLDELFVDEDFADWYPADGRKGLSPARLALVSVLQYAENLTDRQAEAVRCRLDWKYCLGLELDDPGFDFSVLSEFRGRMAQGDRADRLLTVMVDHLVAAGLVKRRGRVRTDSTHVLAAVRRLNRGELVAETLRTALEELSEHGEEWLARLVTRDWADRYGRCVITGCLAAGTR</sequence>
<protein>
    <submittedName>
        <fullName evidence="2">Transposase</fullName>
    </submittedName>
</protein>
<dbReference type="Pfam" id="PF05598">
    <property type="entry name" value="DUF772"/>
    <property type="match status" value="1"/>
</dbReference>
<evidence type="ECO:0000259" key="1">
    <source>
        <dbReference type="Pfam" id="PF05598"/>
    </source>
</evidence>
<organism evidence="2 3">
    <name type="scientific">Streptomyces iranensis</name>
    <dbReference type="NCBI Taxonomy" id="576784"/>
    <lineage>
        <taxon>Bacteria</taxon>
        <taxon>Bacillati</taxon>
        <taxon>Actinomycetota</taxon>
        <taxon>Actinomycetes</taxon>
        <taxon>Kitasatosporales</taxon>
        <taxon>Streptomycetaceae</taxon>
        <taxon>Streptomyces</taxon>
        <taxon>Streptomyces violaceusniger group</taxon>
    </lineage>
</organism>
<dbReference type="PANTHER" id="PTHR35604">
    <property type="entry name" value="TRANSPOSASE INSH FOR INSERTION SEQUENCE ELEMENT IS5A-RELATED"/>
    <property type="match status" value="1"/>
</dbReference>
<dbReference type="InterPro" id="IPR008490">
    <property type="entry name" value="Transposase_InsH_N"/>
</dbReference>
<comment type="caution">
    <text evidence="2">The sequence shown here is derived from an EMBL/GenBank/DDBJ whole genome shotgun (WGS) entry which is preliminary data.</text>
</comment>
<proteinExistence type="predicted"/>
<keyword evidence="3" id="KW-1185">Reference proteome</keyword>
<dbReference type="RefSeq" id="WP_107073217.1">
    <property type="nucleotide sequence ID" value="NZ_BAABDR010000070.1"/>
</dbReference>